<dbReference type="OrthoDB" id="1703270at2759"/>
<feature type="region of interest" description="Disordered" evidence="1">
    <location>
        <begin position="464"/>
        <end position="501"/>
    </location>
</feature>
<feature type="compositionally biased region" description="Low complexity" evidence="1">
    <location>
        <begin position="236"/>
        <end position="249"/>
    </location>
</feature>
<gene>
    <name evidence="2" type="ORF">UV8b_00630</name>
</gene>
<evidence type="ECO:0000256" key="1">
    <source>
        <dbReference type="SAM" id="MobiDB-lite"/>
    </source>
</evidence>
<evidence type="ECO:0000313" key="3">
    <source>
        <dbReference type="Proteomes" id="UP000027002"/>
    </source>
</evidence>
<dbReference type="RefSeq" id="XP_042994062.1">
    <property type="nucleotide sequence ID" value="XM_043138128.1"/>
</dbReference>
<dbReference type="GeneID" id="66061408"/>
<proteinExistence type="predicted"/>
<sequence length="730" mass="79874">MNPCASDFTPLSSPEIGWSSSAVPLDETIHEPCFPFVHTLAPASHADHDSTRLGPHDLNQPLTPHQTPLLEYSHLFTVSPLNSYADPAQGWSMPPYCNPVHFAASLYHTPPHILYPPIVHYPIFPNSSCGKALRDTTFATTGRLSTQPCASSASVSGPHLLPGPDLSPGITKLGQKPTWRRDGGINLGSHASGLKPLACTSSRAGKCEMGDDAGGWRKAPSRATKKSITSTQTGFSSSNTSPNSDSEASLSLTQGPFACASAPSPPCPDEPLPLFFESASARYTPYLDNFDSSDSFQSSLVQASADNCYKQLPLLSRHFCQTDPFAGSVGRQFSPCDGITQLPEGGINCFNAEAVQSLSGSQTFLGMPGTLVKEASTYSDPVERSEIVQSSTSPPKSETSPMNPDNLLCAAENGKKRGFSCARPPLRNHISRTPRSGLFVKETYATNEPVLEVVKKTSNRGAFSTVSASTQPPAAKITGTSGSWSQSKRWTSQETNERKTFSTTGKNLGYIGALNSPVVPRNPAELTKLRAEIIDIKKERLSRELDKRMATLERKKANSGENKKGVAQIVPFLQGKQFNDMLSPVFASRNCFRDYISDDDAQLVTWPPLAEFKEVGDNRRPIERDRCFPLPRLRIVKEVVAVESDDDHSTSKRIVRCWETMAVKVNTRFIRSGTSTHDEELIDPLSERERFETEPKPYFLQLVIRDLEEEPGDLADASWFCRLVERICDG</sequence>
<name>A0A8E5HJ76_USTVR</name>
<organism evidence="2 3">
    <name type="scientific">Ustilaginoidea virens</name>
    <name type="common">Rice false smut fungus</name>
    <name type="synonym">Villosiclava virens</name>
    <dbReference type="NCBI Taxonomy" id="1159556"/>
    <lineage>
        <taxon>Eukaryota</taxon>
        <taxon>Fungi</taxon>
        <taxon>Dikarya</taxon>
        <taxon>Ascomycota</taxon>
        <taxon>Pezizomycotina</taxon>
        <taxon>Sordariomycetes</taxon>
        <taxon>Hypocreomycetidae</taxon>
        <taxon>Hypocreales</taxon>
        <taxon>Clavicipitaceae</taxon>
        <taxon>Ustilaginoidea</taxon>
    </lineage>
</organism>
<reference evidence="2" key="1">
    <citation type="submission" date="2020-03" db="EMBL/GenBank/DDBJ databases">
        <title>A mixture of massive structural variations and highly conserved coding sequences in Ustilaginoidea virens genome.</title>
        <authorList>
            <person name="Zhang K."/>
            <person name="Zhao Z."/>
            <person name="Zhang Z."/>
            <person name="Li Y."/>
            <person name="Hsiang T."/>
            <person name="Sun W."/>
        </authorList>
    </citation>
    <scope>NUCLEOTIDE SEQUENCE</scope>
    <source>
        <strain evidence="2">UV-8b</strain>
    </source>
</reference>
<feature type="compositionally biased region" description="Polar residues" evidence="1">
    <location>
        <begin position="464"/>
        <end position="494"/>
    </location>
</feature>
<dbReference type="EMBL" id="CP072753">
    <property type="protein sequence ID" value="QUC16389.1"/>
    <property type="molecule type" value="Genomic_DNA"/>
</dbReference>
<feature type="region of interest" description="Disordered" evidence="1">
    <location>
        <begin position="210"/>
        <end position="250"/>
    </location>
</feature>
<feature type="region of interest" description="Disordered" evidence="1">
    <location>
        <begin position="147"/>
        <end position="169"/>
    </location>
</feature>
<keyword evidence="3" id="KW-1185">Reference proteome</keyword>
<dbReference type="Proteomes" id="UP000027002">
    <property type="component" value="Chromosome 1"/>
</dbReference>
<protein>
    <submittedName>
        <fullName evidence="2">Uncharacterized protein</fullName>
    </submittedName>
</protein>
<dbReference type="KEGG" id="uvi:66061408"/>
<evidence type="ECO:0000313" key="2">
    <source>
        <dbReference type="EMBL" id="QUC16389.1"/>
    </source>
</evidence>
<accession>A0A8E5HJ76</accession>
<feature type="compositionally biased region" description="Low complexity" evidence="1">
    <location>
        <begin position="390"/>
        <end position="401"/>
    </location>
</feature>
<dbReference type="AlphaFoldDB" id="A0A8E5HJ76"/>
<feature type="compositionally biased region" description="Polar residues" evidence="1">
    <location>
        <begin position="226"/>
        <end position="235"/>
    </location>
</feature>
<feature type="region of interest" description="Disordered" evidence="1">
    <location>
        <begin position="376"/>
        <end position="404"/>
    </location>
</feature>